<gene>
    <name evidence="2" type="ORF">PUR21_03440</name>
</gene>
<reference evidence="2 3" key="1">
    <citation type="journal article" date="2023" name="PLoS ONE">
        <title>Complete genome assembly of Hawai'i environmental nontuberculous mycobacteria reveals unexpected co-isolation with methylobacteria.</title>
        <authorList>
            <person name="Hendrix J."/>
            <person name="Epperson L.E."/>
            <person name="Tong E.I."/>
            <person name="Chan Y.L."/>
            <person name="Hasan N.A."/>
            <person name="Dawrs S.N."/>
            <person name="Norton G.J."/>
            <person name="Virdi R."/>
            <person name="Crooks J.L."/>
            <person name="Chan E.D."/>
            <person name="Honda J.R."/>
            <person name="Strong M."/>
        </authorList>
    </citation>
    <scope>NUCLEOTIDE SEQUENCE [LARGE SCALE GENOMIC DNA]</scope>
    <source>
        <strain evidence="2 3">NJH_HI01</strain>
    </source>
</reference>
<organism evidence="2 3">
    <name type="scientific">Methylorubrum rhodesianum</name>
    <dbReference type="NCBI Taxonomy" id="29427"/>
    <lineage>
        <taxon>Bacteria</taxon>
        <taxon>Pseudomonadati</taxon>
        <taxon>Pseudomonadota</taxon>
        <taxon>Alphaproteobacteria</taxon>
        <taxon>Hyphomicrobiales</taxon>
        <taxon>Methylobacteriaceae</taxon>
        <taxon>Methylorubrum</taxon>
    </lineage>
</organism>
<dbReference type="Proteomes" id="UP001404845">
    <property type="component" value="Unassembled WGS sequence"/>
</dbReference>
<dbReference type="EMBL" id="JAQYXL010000001">
    <property type="protein sequence ID" value="MEN3226725.1"/>
    <property type="molecule type" value="Genomic_DNA"/>
</dbReference>
<dbReference type="InterPro" id="IPR032710">
    <property type="entry name" value="NTF2-like_dom_sf"/>
</dbReference>
<accession>A0ABU9Z650</accession>
<feature type="domain" description="DUF4440" evidence="1">
    <location>
        <begin position="1"/>
        <end position="96"/>
    </location>
</feature>
<dbReference type="SUPFAM" id="SSF54427">
    <property type="entry name" value="NTF2-like"/>
    <property type="match status" value="1"/>
</dbReference>
<dbReference type="InterPro" id="IPR027843">
    <property type="entry name" value="DUF4440"/>
</dbReference>
<evidence type="ECO:0000313" key="2">
    <source>
        <dbReference type="EMBL" id="MEN3226725.1"/>
    </source>
</evidence>
<dbReference type="Gene3D" id="3.10.450.50">
    <property type="match status" value="1"/>
</dbReference>
<name>A0ABU9Z650_9HYPH</name>
<dbReference type="Pfam" id="PF14534">
    <property type="entry name" value="DUF4440"/>
    <property type="match status" value="1"/>
</dbReference>
<keyword evidence="3" id="KW-1185">Reference proteome</keyword>
<dbReference type="RefSeq" id="WP_246750783.1">
    <property type="nucleotide sequence ID" value="NZ_JAQYXL010000001.1"/>
</dbReference>
<sequence length="107" mass="12238">MIAGDVQALSELIDENLVFTGLMGNVMTKEEDLEAHRRRRLQLRRLDLFETALHPVHDIVVTTTKARLEATYIEHPVSGIFAYTRIWRSSEHGWRVVAGHCSRIGDL</sequence>
<evidence type="ECO:0000313" key="3">
    <source>
        <dbReference type="Proteomes" id="UP001404845"/>
    </source>
</evidence>
<comment type="caution">
    <text evidence="2">The sequence shown here is derived from an EMBL/GenBank/DDBJ whole genome shotgun (WGS) entry which is preliminary data.</text>
</comment>
<evidence type="ECO:0000259" key="1">
    <source>
        <dbReference type="Pfam" id="PF14534"/>
    </source>
</evidence>
<proteinExistence type="predicted"/>
<protein>
    <submittedName>
        <fullName evidence="2">Nuclear transport factor 2 family protein</fullName>
    </submittedName>
</protein>